<accession>A0AAV0RYB5</accession>
<dbReference type="EMBL" id="CAMGYJ010000011">
    <property type="protein sequence ID" value="CAI0625879.1"/>
    <property type="molecule type" value="Genomic_DNA"/>
</dbReference>
<dbReference type="Proteomes" id="UP001154282">
    <property type="component" value="Unassembled WGS sequence"/>
</dbReference>
<gene>
    <name evidence="1" type="ORF">LITE_LOCUS23069</name>
    <name evidence="2" type="ORF">LITE_LOCUS50609</name>
</gene>
<reference evidence="2" key="1">
    <citation type="submission" date="2022-08" db="EMBL/GenBank/DDBJ databases">
        <authorList>
            <person name="Gutierrez-Valencia J."/>
        </authorList>
    </citation>
    <scope>NUCLEOTIDE SEQUENCE</scope>
</reference>
<dbReference type="AlphaFoldDB" id="A0AAV0RYB5"/>
<sequence length="55" mass="6675">MSFREEGWRPWMVSSWQDGRSFPRGRFQHPCWSYQRTGLQVCPLLMQTWVSRNPS</sequence>
<organism evidence="2 3">
    <name type="scientific">Linum tenue</name>
    <dbReference type="NCBI Taxonomy" id="586396"/>
    <lineage>
        <taxon>Eukaryota</taxon>
        <taxon>Viridiplantae</taxon>
        <taxon>Streptophyta</taxon>
        <taxon>Embryophyta</taxon>
        <taxon>Tracheophyta</taxon>
        <taxon>Spermatophyta</taxon>
        <taxon>Magnoliopsida</taxon>
        <taxon>eudicotyledons</taxon>
        <taxon>Gunneridae</taxon>
        <taxon>Pentapetalae</taxon>
        <taxon>rosids</taxon>
        <taxon>fabids</taxon>
        <taxon>Malpighiales</taxon>
        <taxon>Linaceae</taxon>
        <taxon>Linum</taxon>
    </lineage>
</organism>
<name>A0AAV0RYB5_9ROSI</name>
<evidence type="ECO:0000313" key="1">
    <source>
        <dbReference type="EMBL" id="CAI0431564.1"/>
    </source>
</evidence>
<comment type="caution">
    <text evidence="2">The sequence shown here is derived from an EMBL/GenBank/DDBJ whole genome shotgun (WGS) entry which is preliminary data.</text>
</comment>
<protein>
    <submittedName>
        <fullName evidence="2">Uncharacterized protein</fullName>
    </submittedName>
</protein>
<keyword evidence="3" id="KW-1185">Reference proteome</keyword>
<dbReference type="EMBL" id="CAMGYJ010000006">
    <property type="protein sequence ID" value="CAI0431564.1"/>
    <property type="molecule type" value="Genomic_DNA"/>
</dbReference>
<evidence type="ECO:0000313" key="3">
    <source>
        <dbReference type="Proteomes" id="UP001154282"/>
    </source>
</evidence>
<proteinExistence type="predicted"/>
<evidence type="ECO:0000313" key="2">
    <source>
        <dbReference type="EMBL" id="CAI0625879.1"/>
    </source>
</evidence>